<keyword evidence="2 3" id="KW-0808">Transferase</keyword>
<dbReference type="PROSITE" id="PS00375">
    <property type="entry name" value="UDPGT"/>
    <property type="match status" value="1"/>
</dbReference>
<accession>A0A8T0TID0</accession>
<evidence type="ECO:0000256" key="1">
    <source>
        <dbReference type="ARBA" id="ARBA00009995"/>
    </source>
</evidence>
<dbReference type="PANTHER" id="PTHR48047">
    <property type="entry name" value="GLYCOSYLTRANSFERASE"/>
    <property type="match status" value="1"/>
</dbReference>
<evidence type="ECO:0000256" key="2">
    <source>
        <dbReference type="ARBA" id="ARBA00022679"/>
    </source>
</evidence>
<dbReference type="Proteomes" id="UP000823388">
    <property type="component" value="Chromosome 4K"/>
</dbReference>
<dbReference type="EC" id="2.4.1.-" evidence="4"/>
<proteinExistence type="inferred from homology"/>
<name>A0A8T0TID0_PANVG</name>
<reference evidence="6" key="1">
    <citation type="submission" date="2020-05" db="EMBL/GenBank/DDBJ databases">
        <title>WGS assembly of Panicum virgatum.</title>
        <authorList>
            <person name="Lovell J.T."/>
            <person name="Jenkins J."/>
            <person name="Shu S."/>
            <person name="Juenger T.E."/>
            <person name="Schmutz J."/>
        </authorList>
    </citation>
    <scope>NUCLEOTIDE SEQUENCE</scope>
    <source>
        <strain evidence="6">AP13</strain>
    </source>
</reference>
<feature type="region of interest" description="Disordered" evidence="5">
    <location>
        <begin position="488"/>
        <end position="519"/>
    </location>
</feature>
<sequence length="519" mass="54662">MSLHSMATAEAARPAAPAGFGRDHVVVFPFMAKGHTIPLLHLASALAARHGGGGLRVTVLTTPGNLAFARHRVPAHVSLVKLPFPAHPELPPGVESTDALPSPSLFPAFLRATAMLREPFAGYLASLPAPPLALVSDFFLGFTQRVATDAGARRITFHGMSAFSLALCFSLATRSPAAAGSIAEDDGGPFPVPGFPEGFTITKDEVPHAVAQAADPDDPVTRFLLEEVRDWDYRSWGVLVNSFDALDGGYAAILESFYLPGARAWLVGPLFLAAGESQEEDGDDDPEGCLPWLDERAAKRPGSVVYVSFGTHVHVSAAQLDELAHRLVGSGHAFLWAVRCLDGAWSPPVDAGPDGKIARGWVPQRRVLAHPAVGGFVSHCGWNSVLESLAAGRPMLTWPVMAEQAANAKHVVNVLGAGVRAGVKAGANAPPELVGRAQVAGKVRELMDGGGEAGRGMRARAERVGEAAVGDGGTSRLALRRLVDELQRSYEPTTTADSAKRRQEAPNQTCDSGPTARSD</sequence>
<evidence type="ECO:0000256" key="3">
    <source>
        <dbReference type="RuleBase" id="RU003718"/>
    </source>
</evidence>
<dbReference type="InterPro" id="IPR002213">
    <property type="entry name" value="UDP_glucos_trans"/>
</dbReference>
<dbReference type="Gene3D" id="3.40.50.2000">
    <property type="entry name" value="Glycogen Phosphorylase B"/>
    <property type="match status" value="2"/>
</dbReference>
<dbReference type="GO" id="GO:0035251">
    <property type="term" value="F:UDP-glucosyltransferase activity"/>
    <property type="evidence" value="ECO:0007669"/>
    <property type="project" value="TreeGrafter"/>
</dbReference>
<comment type="similarity">
    <text evidence="1 3">Belongs to the UDP-glycosyltransferase family.</text>
</comment>
<dbReference type="FunFam" id="3.40.50.2000:FF:000060">
    <property type="entry name" value="Glycosyltransferase"/>
    <property type="match status" value="1"/>
</dbReference>
<evidence type="ECO:0000313" key="6">
    <source>
        <dbReference type="EMBL" id="KAG2609987.1"/>
    </source>
</evidence>
<dbReference type="InterPro" id="IPR035595">
    <property type="entry name" value="UDP_glycos_trans_CS"/>
</dbReference>
<organism evidence="6 7">
    <name type="scientific">Panicum virgatum</name>
    <name type="common">Blackwell switchgrass</name>
    <dbReference type="NCBI Taxonomy" id="38727"/>
    <lineage>
        <taxon>Eukaryota</taxon>
        <taxon>Viridiplantae</taxon>
        <taxon>Streptophyta</taxon>
        <taxon>Embryophyta</taxon>
        <taxon>Tracheophyta</taxon>
        <taxon>Spermatophyta</taxon>
        <taxon>Magnoliopsida</taxon>
        <taxon>Liliopsida</taxon>
        <taxon>Poales</taxon>
        <taxon>Poaceae</taxon>
        <taxon>PACMAD clade</taxon>
        <taxon>Panicoideae</taxon>
        <taxon>Panicodae</taxon>
        <taxon>Paniceae</taxon>
        <taxon>Panicinae</taxon>
        <taxon>Panicum</taxon>
        <taxon>Panicum sect. Hiantes</taxon>
    </lineage>
</organism>
<dbReference type="Pfam" id="PF00201">
    <property type="entry name" value="UDPGT"/>
    <property type="match status" value="1"/>
</dbReference>
<evidence type="ECO:0000256" key="5">
    <source>
        <dbReference type="SAM" id="MobiDB-lite"/>
    </source>
</evidence>
<dbReference type="EMBL" id="CM029043">
    <property type="protein sequence ID" value="KAG2609987.1"/>
    <property type="molecule type" value="Genomic_DNA"/>
</dbReference>
<dbReference type="OrthoDB" id="5835829at2759"/>
<dbReference type="SUPFAM" id="SSF53756">
    <property type="entry name" value="UDP-Glycosyltransferase/glycogen phosphorylase"/>
    <property type="match status" value="1"/>
</dbReference>
<dbReference type="CDD" id="cd03784">
    <property type="entry name" value="GT1_Gtf-like"/>
    <property type="match status" value="1"/>
</dbReference>
<evidence type="ECO:0000313" key="7">
    <source>
        <dbReference type="Proteomes" id="UP000823388"/>
    </source>
</evidence>
<dbReference type="PANTHER" id="PTHR48047:SF236">
    <property type="entry name" value="UDP-GLYCOSYLTRANSFERASE 90A1"/>
    <property type="match status" value="1"/>
</dbReference>
<dbReference type="FunFam" id="3.40.50.2000:FF:000186">
    <property type="entry name" value="Glycosyltransferase"/>
    <property type="match status" value="1"/>
</dbReference>
<evidence type="ECO:0000256" key="4">
    <source>
        <dbReference type="RuleBase" id="RU362057"/>
    </source>
</evidence>
<gene>
    <name evidence="6" type="ORF">PVAP13_4KG081800</name>
</gene>
<feature type="compositionally biased region" description="Polar residues" evidence="5">
    <location>
        <begin position="505"/>
        <end position="519"/>
    </location>
</feature>
<keyword evidence="3" id="KW-0328">Glycosyltransferase</keyword>
<comment type="caution">
    <text evidence="6">The sequence shown here is derived from an EMBL/GenBank/DDBJ whole genome shotgun (WGS) entry which is preliminary data.</text>
</comment>
<protein>
    <recommendedName>
        <fullName evidence="4">Glycosyltransferase</fullName>
        <ecNumber evidence="4">2.4.1.-</ecNumber>
    </recommendedName>
</protein>
<dbReference type="AlphaFoldDB" id="A0A8T0TID0"/>
<keyword evidence="7" id="KW-1185">Reference proteome</keyword>